<dbReference type="RefSeq" id="WP_107281678.1">
    <property type="nucleotide sequence ID" value="NZ_PYMC01000001.1"/>
</dbReference>
<dbReference type="Proteomes" id="UP000240904">
    <property type="component" value="Unassembled WGS sequence"/>
</dbReference>
<evidence type="ECO:0000313" key="2">
    <source>
        <dbReference type="EMBL" id="PSW07526.1"/>
    </source>
</evidence>
<organism evidence="2 3">
    <name type="scientific">Photobacterium lipolyticum</name>
    <dbReference type="NCBI Taxonomy" id="266810"/>
    <lineage>
        <taxon>Bacteria</taxon>
        <taxon>Pseudomonadati</taxon>
        <taxon>Pseudomonadota</taxon>
        <taxon>Gammaproteobacteria</taxon>
        <taxon>Vibrionales</taxon>
        <taxon>Vibrionaceae</taxon>
        <taxon>Photobacterium</taxon>
    </lineage>
</organism>
<dbReference type="Gene3D" id="2.60.120.10">
    <property type="entry name" value="Jelly Rolls"/>
    <property type="match status" value="1"/>
</dbReference>
<accession>A0A2T3N4Y0</accession>
<dbReference type="OrthoDB" id="7826327at2"/>
<evidence type="ECO:0000259" key="1">
    <source>
        <dbReference type="PROSITE" id="PS50042"/>
    </source>
</evidence>
<dbReference type="Pfam" id="PF00027">
    <property type="entry name" value="cNMP_binding"/>
    <property type="match status" value="1"/>
</dbReference>
<feature type="domain" description="Cyclic nucleotide-binding" evidence="1">
    <location>
        <begin position="35"/>
        <end position="119"/>
    </location>
</feature>
<dbReference type="SUPFAM" id="SSF51206">
    <property type="entry name" value="cAMP-binding domain-like"/>
    <property type="match status" value="1"/>
</dbReference>
<evidence type="ECO:0000313" key="3">
    <source>
        <dbReference type="Proteomes" id="UP000240904"/>
    </source>
</evidence>
<dbReference type="AlphaFoldDB" id="A0A2T3N4Y0"/>
<sequence length="228" mass="26341">MQLSPYASTRFTPYLEQHYRDFCDTLYACQTHTQHYQAGDIILKQGQDIEALYVVSVGKVSMNICALNGRRFQLGEVNCDHHVFGEMEFFTGHKCQWNVVADDSMEVEVICAKKLQQCLIEQPHLSLFFTSALACDYQESMDIYTNRLLHPIAYNIAYDLWQRQQTCVTLGAFDKVEQEAERFGTSSRVYRRAVKTLIDQGFIEKNNNQITIIDRCGLERFIAIHEGN</sequence>
<name>A0A2T3N4Y0_9GAMM</name>
<gene>
    <name evidence="2" type="ORF">C9I89_02090</name>
</gene>
<reference evidence="2 3" key="1">
    <citation type="submission" date="2018-03" db="EMBL/GenBank/DDBJ databases">
        <title>Whole genome sequencing of Histamine producing bacteria.</title>
        <authorList>
            <person name="Butler K."/>
        </authorList>
    </citation>
    <scope>NUCLEOTIDE SEQUENCE [LARGE SCALE GENOMIC DNA]</scope>
    <source>
        <strain evidence="2 3">DSM 16190</strain>
    </source>
</reference>
<keyword evidence="3" id="KW-1185">Reference proteome</keyword>
<dbReference type="InterPro" id="IPR018490">
    <property type="entry name" value="cNMP-bd_dom_sf"/>
</dbReference>
<dbReference type="CDD" id="cd00038">
    <property type="entry name" value="CAP_ED"/>
    <property type="match status" value="1"/>
</dbReference>
<protein>
    <submittedName>
        <fullName evidence="2">Crp/Fnr family transcriptional regulator</fullName>
    </submittedName>
</protein>
<dbReference type="EMBL" id="PYMC01000001">
    <property type="protein sequence ID" value="PSW07526.1"/>
    <property type="molecule type" value="Genomic_DNA"/>
</dbReference>
<dbReference type="FunFam" id="2.60.120.10:FF:000207">
    <property type="entry name" value="Cyclic nucleotide binding domain protein"/>
    <property type="match status" value="1"/>
</dbReference>
<dbReference type="PROSITE" id="PS50042">
    <property type="entry name" value="CNMP_BINDING_3"/>
    <property type="match status" value="1"/>
</dbReference>
<dbReference type="InterPro" id="IPR014710">
    <property type="entry name" value="RmlC-like_jellyroll"/>
</dbReference>
<comment type="caution">
    <text evidence="2">The sequence shown here is derived from an EMBL/GenBank/DDBJ whole genome shotgun (WGS) entry which is preliminary data.</text>
</comment>
<proteinExistence type="predicted"/>
<dbReference type="InterPro" id="IPR000595">
    <property type="entry name" value="cNMP-bd_dom"/>
</dbReference>